<keyword evidence="4" id="KW-1185">Reference proteome</keyword>
<gene>
    <name evidence="3" type="ORF">ACFQ1S_32590</name>
</gene>
<name>A0ABW3MK12_9PSEU</name>
<evidence type="ECO:0000256" key="2">
    <source>
        <dbReference type="SAM" id="SignalP"/>
    </source>
</evidence>
<sequence length="160" mass="16640">MRGRLLAALTALTTTAGLVAASPSAFAAPANNDYCLGQCNDILPPGQNGNATLADILAHKVFGTRPAHAADQLGKYDSLAAGYSTLTTDKISQFYNDSSFGVPPDQVESTVKPRSDVTIVRDKKLGIPHITGTTRAGTEFGAGYAAAHHDWSAVGPVVQD</sequence>
<dbReference type="SUPFAM" id="SSF56235">
    <property type="entry name" value="N-terminal nucleophile aminohydrolases (Ntn hydrolases)"/>
    <property type="match status" value="1"/>
</dbReference>
<keyword evidence="2" id="KW-0732">Signal</keyword>
<dbReference type="Gene3D" id="1.10.439.10">
    <property type="entry name" value="Penicillin Amidohydrolase, domain 1"/>
    <property type="match status" value="1"/>
</dbReference>
<accession>A0ABW3MK12</accession>
<dbReference type="EMBL" id="JBHTIS010002496">
    <property type="protein sequence ID" value="MFD1049934.1"/>
    <property type="molecule type" value="Genomic_DNA"/>
</dbReference>
<dbReference type="Pfam" id="PF01804">
    <property type="entry name" value="Penicil_amidase"/>
    <property type="match status" value="1"/>
</dbReference>
<dbReference type="InterPro" id="IPR029055">
    <property type="entry name" value="Ntn_hydrolases_N"/>
</dbReference>
<dbReference type="InterPro" id="IPR002692">
    <property type="entry name" value="S45"/>
</dbReference>
<feature type="signal peptide" evidence="2">
    <location>
        <begin position="1"/>
        <end position="27"/>
    </location>
</feature>
<protein>
    <submittedName>
        <fullName evidence="3">Penicillin acylase family protein</fullName>
    </submittedName>
</protein>
<proteinExistence type="inferred from homology"/>
<dbReference type="InterPro" id="IPR023343">
    <property type="entry name" value="Penicillin_amidase_dom1"/>
</dbReference>
<evidence type="ECO:0000256" key="1">
    <source>
        <dbReference type="ARBA" id="ARBA00006586"/>
    </source>
</evidence>
<feature type="non-terminal residue" evidence="3">
    <location>
        <position position="160"/>
    </location>
</feature>
<organism evidence="3 4">
    <name type="scientific">Kibdelosporangium lantanae</name>
    <dbReference type="NCBI Taxonomy" id="1497396"/>
    <lineage>
        <taxon>Bacteria</taxon>
        <taxon>Bacillati</taxon>
        <taxon>Actinomycetota</taxon>
        <taxon>Actinomycetes</taxon>
        <taxon>Pseudonocardiales</taxon>
        <taxon>Pseudonocardiaceae</taxon>
        <taxon>Kibdelosporangium</taxon>
    </lineage>
</organism>
<comment type="similarity">
    <text evidence="1">Belongs to the peptidase S45 family.</text>
</comment>
<feature type="chain" id="PRO_5046636381" evidence="2">
    <location>
        <begin position="28"/>
        <end position="160"/>
    </location>
</feature>
<reference evidence="4" key="1">
    <citation type="journal article" date="2019" name="Int. J. Syst. Evol. Microbiol.">
        <title>The Global Catalogue of Microorganisms (GCM) 10K type strain sequencing project: providing services to taxonomists for standard genome sequencing and annotation.</title>
        <authorList>
            <consortium name="The Broad Institute Genomics Platform"/>
            <consortium name="The Broad Institute Genome Sequencing Center for Infectious Disease"/>
            <person name="Wu L."/>
            <person name="Ma J."/>
        </authorList>
    </citation>
    <scope>NUCLEOTIDE SEQUENCE [LARGE SCALE GENOMIC DNA]</scope>
    <source>
        <strain evidence="4">JCM 31486</strain>
    </source>
</reference>
<evidence type="ECO:0000313" key="3">
    <source>
        <dbReference type="EMBL" id="MFD1049934.1"/>
    </source>
</evidence>
<evidence type="ECO:0000313" key="4">
    <source>
        <dbReference type="Proteomes" id="UP001597045"/>
    </source>
</evidence>
<dbReference type="Proteomes" id="UP001597045">
    <property type="component" value="Unassembled WGS sequence"/>
</dbReference>
<comment type="caution">
    <text evidence="3">The sequence shown here is derived from an EMBL/GenBank/DDBJ whole genome shotgun (WGS) entry which is preliminary data.</text>
</comment>